<evidence type="ECO:0000313" key="2">
    <source>
        <dbReference type="Proteomes" id="UP001076655"/>
    </source>
</evidence>
<dbReference type="RefSeq" id="WP_054424619.1">
    <property type="nucleotide sequence ID" value="NZ_CABMNP010000113.1"/>
</dbReference>
<reference evidence="1" key="1">
    <citation type="submission" date="2022-08" db="EMBL/GenBank/DDBJ databases">
        <authorList>
            <person name="Dale J.L."/>
        </authorList>
    </citation>
    <scope>NUCLEOTIDE SEQUENCE</scope>
    <source>
        <strain evidence="1">2022EL-00758</strain>
    </source>
</reference>
<dbReference type="AlphaFoldDB" id="A0A9Q4CPA4"/>
<sequence length="269" mass="29738">MQIASRMAGISLQDGELRIALARRKRRGWDFEDFITLTLPEAESAENGVPGLSVAAAALGKWRRRIRGRPVCRAALPVSLCLQQQIRLPESRVAQSAVVPLIDTWLARTFPGRHQDLIYDYRLFSGDIILTALHRAVRDQWLTLAAALRAELTMLSIIPCALRCFARTRGVTAQDWLVFRQGNSVCWTAGETQPVLSGRVDLTLPSLPAELKKQGFDDARAALRCLHDLSSLPDAWQAECLCYENAETDDVPPGYAAAAGMVLCGEDRL</sequence>
<evidence type="ECO:0000313" key="1">
    <source>
        <dbReference type="EMBL" id="MCY0790908.1"/>
    </source>
</evidence>
<dbReference type="EMBL" id="JAPNMI010000008">
    <property type="protein sequence ID" value="MCY0790908.1"/>
    <property type="molecule type" value="Genomic_DNA"/>
</dbReference>
<proteinExistence type="predicted"/>
<protein>
    <recommendedName>
        <fullName evidence="3">Pilus assembly protein PilM</fullName>
    </recommendedName>
</protein>
<dbReference type="Proteomes" id="UP001076655">
    <property type="component" value="Unassembled WGS sequence"/>
</dbReference>
<organism evidence="1 2">
    <name type="scientific">Morganella morganii</name>
    <name type="common">Proteus morganii</name>
    <dbReference type="NCBI Taxonomy" id="582"/>
    <lineage>
        <taxon>Bacteria</taxon>
        <taxon>Pseudomonadati</taxon>
        <taxon>Pseudomonadota</taxon>
        <taxon>Gammaproteobacteria</taxon>
        <taxon>Enterobacterales</taxon>
        <taxon>Morganellaceae</taxon>
        <taxon>Morganella</taxon>
    </lineage>
</organism>
<name>A0A9Q4CPA4_MORMO</name>
<comment type="caution">
    <text evidence="1">The sequence shown here is derived from an EMBL/GenBank/DDBJ whole genome shotgun (WGS) entry which is preliminary data.</text>
</comment>
<accession>A0A9Q4CPA4</accession>
<gene>
    <name evidence="1" type="ORF">N0392_14590</name>
</gene>
<evidence type="ECO:0008006" key="3">
    <source>
        <dbReference type="Google" id="ProtNLM"/>
    </source>
</evidence>